<evidence type="ECO:0000256" key="1">
    <source>
        <dbReference type="SAM" id="Phobius"/>
    </source>
</evidence>
<dbReference type="EMBL" id="JBFAUK010000002">
    <property type="protein sequence ID" value="MEV5505561.1"/>
    <property type="molecule type" value="Genomic_DNA"/>
</dbReference>
<feature type="transmembrane region" description="Helical" evidence="1">
    <location>
        <begin position="187"/>
        <end position="209"/>
    </location>
</feature>
<dbReference type="Pfam" id="PF14023">
    <property type="entry name" value="Bestrophin-like"/>
    <property type="match status" value="1"/>
</dbReference>
<feature type="transmembrane region" description="Helical" evidence="1">
    <location>
        <begin position="12"/>
        <end position="32"/>
    </location>
</feature>
<reference evidence="2 3" key="1">
    <citation type="submission" date="2024-06" db="EMBL/GenBank/DDBJ databases">
        <title>The Natural Products Discovery Center: Release of the First 8490 Sequenced Strains for Exploring Actinobacteria Biosynthetic Diversity.</title>
        <authorList>
            <person name="Kalkreuter E."/>
            <person name="Kautsar S.A."/>
            <person name="Yang D."/>
            <person name="Bader C.D."/>
            <person name="Teijaro C.N."/>
            <person name="Fluegel L."/>
            <person name="Davis C.M."/>
            <person name="Simpson J.R."/>
            <person name="Lauterbach L."/>
            <person name="Steele A.D."/>
            <person name="Gui C."/>
            <person name="Meng S."/>
            <person name="Li G."/>
            <person name="Viehrig K."/>
            <person name="Ye F."/>
            <person name="Su P."/>
            <person name="Kiefer A.F."/>
            <person name="Nichols A."/>
            <person name="Cepeda A.J."/>
            <person name="Yan W."/>
            <person name="Fan B."/>
            <person name="Jiang Y."/>
            <person name="Adhikari A."/>
            <person name="Zheng C.-J."/>
            <person name="Schuster L."/>
            <person name="Cowan T.M."/>
            <person name="Smanski M.J."/>
            <person name="Chevrette M.G."/>
            <person name="De Carvalho L.P.S."/>
            <person name="Shen B."/>
        </authorList>
    </citation>
    <scope>NUCLEOTIDE SEQUENCE [LARGE SCALE GENOMIC DNA]</scope>
    <source>
        <strain evidence="2 3">NPDC052347</strain>
    </source>
</reference>
<keyword evidence="3" id="KW-1185">Reference proteome</keyword>
<organism evidence="2 3">
    <name type="scientific">Streptomyces orinoci</name>
    <name type="common">Streptoverticillium orinoci</name>
    <dbReference type="NCBI Taxonomy" id="67339"/>
    <lineage>
        <taxon>Bacteria</taxon>
        <taxon>Bacillati</taxon>
        <taxon>Actinomycetota</taxon>
        <taxon>Actinomycetes</taxon>
        <taxon>Kitasatosporales</taxon>
        <taxon>Streptomycetaceae</taxon>
        <taxon>Streptomyces</taxon>
    </lineage>
</organism>
<gene>
    <name evidence="2" type="ORF">AB0L16_03665</name>
</gene>
<feature type="transmembrane region" description="Helical" evidence="1">
    <location>
        <begin position="52"/>
        <end position="71"/>
    </location>
</feature>
<feature type="transmembrane region" description="Helical" evidence="1">
    <location>
        <begin position="216"/>
        <end position="236"/>
    </location>
</feature>
<proteinExistence type="predicted"/>
<keyword evidence="1" id="KW-0472">Membrane</keyword>
<name>A0ABV3JRP7_STRON</name>
<dbReference type="RefSeq" id="WP_109280560.1">
    <property type="nucleotide sequence ID" value="NZ_JBFAUK010000002.1"/>
</dbReference>
<protein>
    <submittedName>
        <fullName evidence="2">DUF4239 domain-containing protein</fullName>
    </submittedName>
</protein>
<dbReference type="Proteomes" id="UP001552594">
    <property type="component" value="Unassembled WGS sequence"/>
</dbReference>
<sequence>MVGLINSLGTVVLAFLFVGGAVCLAAAGSLLVRWRFPDTIQGQHNKTIGDVLGVYAAIYGIILAFVVVADWEALGSAEVNVAAEASQTAEVLLDAGAFPAAQRQKISTAIGEYVHAVVERQWPLMRRAAPDADLTNPQLTALYAAFQGYEPTTEAQKAYYNQAITNIGGVAAARRNRLTASQKELPLLLTALVYGGALVLIPLTFLYGIESIRIQLLFVCSIAALVGMSVLLVLTLDHPFSGDVSVSPEAFKQGILAQFW</sequence>
<keyword evidence="1" id="KW-0812">Transmembrane</keyword>
<keyword evidence="1" id="KW-1133">Transmembrane helix</keyword>
<evidence type="ECO:0000313" key="3">
    <source>
        <dbReference type="Proteomes" id="UP001552594"/>
    </source>
</evidence>
<evidence type="ECO:0000313" key="2">
    <source>
        <dbReference type="EMBL" id="MEV5505561.1"/>
    </source>
</evidence>
<accession>A0ABV3JRP7</accession>
<comment type="caution">
    <text evidence="2">The sequence shown here is derived from an EMBL/GenBank/DDBJ whole genome shotgun (WGS) entry which is preliminary data.</text>
</comment>
<dbReference type="InterPro" id="IPR025333">
    <property type="entry name" value="DUF4239"/>
</dbReference>